<dbReference type="KEGG" id="rso:RSp1387"/>
<keyword evidence="6" id="KW-1185">Reference proteome</keyword>
<dbReference type="InterPro" id="IPR018060">
    <property type="entry name" value="HTH_AraC"/>
</dbReference>
<dbReference type="EMBL" id="AL646053">
    <property type="protein sequence ID" value="CAD18538.1"/>
    <property type="molecule type" value="Genomic_DNA"/>
</dbReference>
<protein>
    <submittedName>
        <fullName evidence="5">Transcription regulator protein</fullName>
    </submittedName>
</protein>
<keyword evidence="1" id="KW-0805">Transcription regulation</keyword>
<dbReference type="Pfam" id="PF12833">
    <property type="entry name" value="HTH_18"/>
    <property type="match status" value="1"/>
</dbReference>
<dbReference type="GO" id="GO:0043565">
    <property type="term" value="F:sequence-specific DNA binding"/>
    <property type="evidence" value="ECO:0007669"/>
    <property type="project" value="InterPro"/>
</dbReference>
<geneLocation type="plasmid" evidence="6">
    <name>megaplasmid Rsp</name>
</geneLocation>
<dbReference type="Gene3D" id="1.10.10.60">
    <property type="entry name" value="Homeodomain-like"/>
    <property type="match status" value="1"/>
</dbReference>
<dbReference type="InterPro" id="IPR050204">
    <property type="entry name" value="AraC_XylS_family_regulators"/>
</dbReference>
<dbReference type="AlphaFoldDB" id="Q8XQ99"/>
<dbReference type="Proteomes" id="UP000001436">
    <property type="component" value="Plasmid pGMI1000MP"/>
</dbReference>
<dbReference type="EnsemblBacteria" id="CAD18538">
    <property type="protein sequence ID" value="CAD18538"/>
    <property type="gene ID" value="RSp1387"/>
</dbReference>
<proteinExistence type="predicted"/>
<evidence type="ECO:0000256" key="3">
    <source>
        <dbReference type="ARBA" id="ARBA00023163"/>
    </source>
</evidence>
<dbReference type="STRING" id="267608.RSp1387"/>
<dbReference type="HOGENOM" id="CLU_000445_81_18_4"/>
<dbReference type="SMART" id="SM00342">
    <property type="entry name" value="HTH_ARAC"/>
    <property type="match status" value="1"/>
</dbReference>
<evidence type="ECO:0000313" key="5">
    <source>
        <dbReference type="EMBL" id="CAD18538.1"/>
    </source>
</evidence>
<sequence length="84" mass="9534">MRPRAAMSRRNFTRRFKEWTGTTVGQWLLGQGLAHVQRMLETTRLPIDVIAQHAGLGSAVSLRRHVSRAYHTSPSAYRALFAQT</sequence>
<feature type="domain" description="HTH araC/xylS-type" evidence="4">
    <location>
        <begin position="1"/>
        <end position="80"/>
    </location>
</feature>
<reference evidence="5 6" key="1">
    <citation type="journal article" date="2002" name="Nature">
        <title>Genome sequence of the plant pathogen Ralstonia solanacearum.</title>
        <authorList>
            <person name="Salanoubat M."/>
            <person name="Genin S."/>
            <person name="Artiguenave F."/>
            <person name="Gouzy J."/>
            <person name="Mangenot S."/>
            <person name="Arlat M."/>
            <person name="Billault A."/>
            <person name="Brottier P."/>
            <person name="Camus J.C."/>
            <person name="Cattolico L."/>
            <person name="Chandler M."/>
            <person name="Choisne N."/>
            <person name="Claudel-Renard C."/>
            <person name="Cunnac S."/>
            <person name="Demange N."/>
            <person name="Gaspin C."/>
            <person name="Lavie M."/>
            <person name="Moisan A."/>
            <person name="Robert C."/>
            <person name="Saurin W."/>
            <person name="Schiex T."/>
            <person name="Siguier P."/>
            <person name="Thebault P."/>
            <person name="Whalen M."/>
            <person name="Wincker P."/>
            <person name="Levy M."/>
            <person name="Weissenbach J."/>
            <person name="Boucher C.A."/>
        </authorList>
    </citation>
    <scope>NUCLEOTIDE SEQUENCE [LARGE SCALE GENOMIC DNA]</scope>
    <source>
        <strain evidence="6">ATCC BAA-1114 / GMI1000</strain>
    </source>
</reference>
<gene>
    <name evidence="5" type="ordered locus">RSp1387</name>
</gene>
<evidence type="ECO:0000259" key="4">
    <source>
        <dbReference type="PROSITE" id="PS01124"/>
    </source>
</evidence>
<dbReference type="eggNOG" id="COG4977">
    <property type="taxonomic scope" value="Bacteria"/>
</dbReference>
<evidence type="ECO:0000256" key="1">
    <source>
        <dbReference type="ARBA" id="ARBA00023015"/>
    </source>
</evidence>
<dbReference type="PANTHER" id="PTHR46796">
    <property type="entry name" value="HTH-TYPE TRANSCRIPTIONAL ACTIVATOR RHAS-RELATED"/>
    <property type="match status" value="1"/>
</dbReference>
<dbReference type="InterPro" id="IPR009057">
    <property type="entry name" value="Homeodomain-like_sf"/>
</dbReference>
<dbReference type="PROSITE" id="PS01124">
    <property type="entry name" value="HTH_ARAC_FAMILY_2"/>
    <property type="match status" value="1"/>
</dbReference>
<evidence type="ECO:0000256" key="2">
    <source>
        <dbReference type="ARBA" id="ARBA00023125"/>
    </source>
</evidence>
<organism evidence="5 6">
    <name type="scientific">Ralstonia nicotianae (strain ATCC BAA-1114 / GMI1000)</name>
    <name type="common">Ralstonia solanacearum</name>
    <dbReference type="NCBI Taxonomy" id="267608"/>
    <lineage>
        <taxon>Bacteria</taxon>
        <taxon>Pseudomonadati</taxon>
        <taxon>Pseudomonadota</taxon>
        <taxon>Betaproteobacteria</taxon>
        <taxon>Burkholderiales</taxon>
        <taxon>Burkholderiaceae</taxon>
        <taxon>Ralstonia</taxon>
        <taxon>Ralstonia solanacearum species complex</taxon>
    </lineage>
</organism>
<dbReference type="SUPFAM" id="SSF46689">
    <property type="entry name" value="Homeodomain-like"/>
    <property type="match status" value="1"/>
</dbReference>
<keyword evidence="3" id="KW-0804">Transcription</keyword>
<accession>Q8XQ99</accession>
<name>Q8XQ99_RALN1</name>
<keyword evidence="2" id="KW-0238">DNA-binding</keyword>
<evidence type="ECO:0000313" key="6">
    <source>
        <dbReference type="Proteomes" id="UP000001436"/>
    </source>
</evidence>
<dbReference type="GO" id="GO:0003700">
    <property type="term" value="F:DNA-binding transcription factor activity"/>
    <property type="evidence" value="ECO:0007669"/>
    <property type="project" value="InterPro"/>
</dbReference>